<dbReference type="PROSITE" id="PS51257">
    <property type="entry name" value="PROKAR_LIPOPROTEIN"/>
    <property type="match status" value="1"/>
</dbReference>
<organism evidence="2 3">
    <name type="scientific">Haloarchaeobius iranensis</name>
    <dbReference type="NCBI Taxonomy" id="996166"/>
    <lineage>
        <taxon>Archaea</taxon>
        <taxon>Methanobacteriati</taxon>
        <taxon>Methanobacteriota</taxon>
        <taxon>Stenosarchaea group</taxon>
        <taxon>Halobacteria</taxon>
        <taxon>Halobacteriales</taxon>
        <taxon>Halorubellaceae</taxon>
        <taxon>Haloarchaeobius</taxon>
    </lineage>
</organism>
<accession>A0A1G9XAN4</accession>
<protein>
    <submittedName>
        <fullName evidence="2">Uncharacterized protein</fullName>
    </submittedName>
</protein>
<dbReference type="EMBL" id="FNIA01000010">
    <property type="protein sequence ID" value="SDM93800.1"/>
    <property type="molecule type" value="Genomic_DNA"/>
</dbReference>
<reference evidence="2 3" key="1">
    <citation type="submission" date="2016-10" db="EMBL/GenBank/DDBJ databases">
        <authorList>
            <person name="de Groot N.N."/>
        </authorList>
    </citation>
    <scope>NUCLEOTIDE SEQUENCE [LARGE SCALE GENOMIC DNA]</scope>
    <source>
        <strain evidence="3">EB21,IBRC-M 10013,KCTC 4048</strain>
    </source>
</reference>
<evidence type="ECO:0000256" key="1">
    <source>
        <dbReference type="SAM" id="MobiDB-lite"/>
    </source>
</evidence>
<keyword evidence="3" id="KW-1185">Reference proteome</keyword>
<dbReference type="RefSeq" id="WP_089733524.1">
    <property type="nucleotide sequence ID" value="NZ_FNIA01000010.1"/>
</dbReference>
<name>A0A1G9XAN4_9EURY</name>
<feature type="compositionally biased region" description="Acidic residues" evidence="1">
    <location>
        <begin position="67"/>
        <end position="89"/>
    </location>
</feature>
<gene>
    <name evidence="2" type="ORF">SAMN05192554_11014</name>
</gene>
<proteinExistence type="predicted"/>
<feature type="compositionally biased region" description="Gly residues" evidence="1">
    <location>
        <begin position="45"/>
        <end position="57"/>
    </location>
</feature>
<evidence type="ECO:0000313" key="2">
    <source>
        <dbReference type="EMBL" id="SDM93800.1"/>
    </source>
</evidence>
<feature type="compositionally biased region" description="Polar residues" evidence="1">
    <location>
        <begin position="98"/>
        <end position="110"/>
    </location>
</feature>
<sequence>MKRRELLTKAGTVAAIGSIAGCIGSLETEDSPGGGGEDTSTPTDGSGGANGDGGGSDGDSSGSDSTTDGDDSGSDGTTDDDSASSDISEDGGSSSASVQSRNITTTDTGCGSANEAVVAFDGGSSTVSVDGSIMASDPCHVATVERAAVSDGALTVVVDVEADDADACQQCLGEVQYEARFAFADALPTTVEVRHASQDGTTTVTTESRRVQPH</sequence>
<feature type="region of interest" description="Disordered" evidence="1">
    <location>
        <begin position="24"/>
        <end position="110"/>
    </location>
</feature>
<evidence type="ECO:0000313" key="3">
    <source>
        <dbReference type="Proteomes" id="UP000199370"/>
    </source>
</evidence>
<feature type="region of interest" description="Disordered" evidence="1">
    <location>
        <begin position="195"/>
        <end position="214"/>
    </location>
</feature>
<dbReference type="AlphaFoldDB" id="A0A1G9XAN4"/>
<dbReference type="Proteomes" id="UP000199370">
    <property type="component" value="Unassembled WGS sequence"/>
</dbReference>